<dbReference type="InterPro" id="IPR023222">
    <property type="entry name" value="PsbQ-like_dom_sf"/>
</dbReference>
<evidence type="ECO:0000256" key="3">
    <source>
        <dbReference type="ARBA" id="ARBA00023136"/>
    </source>
</evidence>
<dbReference type="InParanoid" id="A0A1E7F688"/>
<evidence type="ECO:0000313" key="5">
    <source>
        <dbReference type="EMBL" id="OEU13701.1"/>
    </source>
</evidence>
<protein>
    <submittedName>
        <fullName evidence="5">Uncharacterized protein</fullName>
    </submittedName>
</protein>
<dbReference type="SUPFAM" id="SSF101112">
    <property type="entry name" value="Oxygen-evolving enhancer protein 3"/>
    <property type="match status" value="1"/>
</dbReference>
<gene>
    <name evidence="5" type="ORF">FRACYDRAFT_188658</name>
</gene>
<keyword evidence="2" id="KW-0793">Thylakoid</keyword>
<reference evidence="5 6" key="1">
    <citation type="submission" date="2016-09" db="EMBL/GenBank/DDBJ databases">
        <title>Extensive genetic diversity and differential bi-allelic expression allows diatom success in the polar Southern Ocean.</title>
        <authorList>
            <consortium name="DOE Joint Genome Institute"/>
            <person name="Mock T."/>
            <person name="Otillar R.P."/>
            <person name="Strauss J."/>
            <person name="Dupont C."/>
            <person name="Frickenhaus S."/>
            <person name="Maumus F."/>
            <person name="Mcmullan M."/>
            <person name="Sanges R."/>
            <person name="Schmutz J."/>
            <person name="Toseland A."/>
            <person name="Valas R."/>
            <person name="Veluchamy A."/>
            <person name="Ward B.J."/>
            <person name="Allen A."/>
            <person name="Barry K."/>
            <person name="Falciatore A."/>
            <person name="Ferrante M."/>
            <person name="Fortunato A.E."/>
            <person name="Gloeckner G."/>
            <person name="Gruber A."/>
            <person name="Hipkin R."/>
            <person name="Janech M."/>
            <person name="Kroth P."/>
            <person name="Leese F."/>
            <person name="Lindquist E."/>
            <person name="Lyon B.R."/>
            <person name="Martin J."/>
            <person name="Mayer C."/>
            <person name="Parker M."/>
            <person name="Quesneville H."/>
            <person name="Raymond J."/>
            <person name="Uhlig C."/>
            <person name="Valentin K.U."/>
            <person name="Worden A.Z."/>
            <person name="Armbrust E.V."/>
            <person name="Bowler C."/>
            <person name="Green B."/>
            <person name="Moulton V."/>
            <person name="Van Oosterhout C."/>
            <person name="Grigoriev I."/>
        </authorList>
    </citation>
    <scope>NUCLEOTIDE SEQUENCE [LARGE SCALE GENOMIC DNA]</scope>
    <source>
        <strain evidence="5 6">CCMP1102</strain>
    </source>
</reference>
<keyword evidence="4" id="KW-0732">Signal</keyword>
<comment type="subcellular location">
    <subcellularLocation>
        <location evidence="1">Membrane</location>
    </subcellularLocation>
</comment>
<dbReference type="GO" id="GO:0009523">
    <property type="term" value="C:photosystem II"/>
    <property type="evidence" value="ECO:0007669"/>
    <property type="project" value="InterPro"/>
</dbReference>
<keyword evidence="3" id="KW-0472">Membrane</keyword>
<dbReference type="EMBL" id="KV784361">
    <property type="protein sequence ID" value="OEU13701.1"/>
    <property type="molecule type" value="Genomic_DNA"/>
</dbReference>
<dbReference type="Gene3D" id="1.20.120.290">
    <property type="entry name" value="Oxygen-evolving enhancer protein 3 (PsbQ), four-helix up-down bundle"/>
    <property type="match status" value="1"/>
</dbReference>
<dbReference type="OrthoDB" id="45941at2759"/>
<keyword evidence="6" id="KW-1185">Reference proteome</keyword>
<dbReference type="AlphaFoldDB" id="A0A1E7F688"/>
<organism evidence="5 6">
    <name type="scientific">Fragilariopsis cylindrus CCMP1102</name>
    <dbReference type="NCBI Taxonomy" id="635003"/>
    <lineage>
        <taxon>Eukaryota</taxon>
        <taxon>Sar</taxon>
        <taxon>Stramenopiles</taxon>
        <taxon>Ochrophyta</taxon>
        <taxon>Bacillariophyta</taxon>
        <taxon>Bacillariophyceae</taxon>
        <taxon>Bacillariophycidae</taxon>
        <taxon>Bacillariales</taxon>
        <taxon>Bacillariaceae</taxon>
        <taxon>Fragilariopsis</taxon>
    </lineage>
</organism>
<evidence type="ECO:0000256" key="2">
    <source>
        <dbReference type="ARBA" id="ARBA00023078"/>
    </source>
</evidence>
<dbReference type="InterPro" id="IPR008797">
    <property type="entry name" value="PSII_PsbQ"/>
</dbReference>
<feature type="signal peptide" evidence="4">
    <location>
        <begin position="1"/>
        <end position="17"/>
    </location>
</feature>
<dbReference type="GO" id="GO:0019898">
    <property type="term" value="C:extrinsic component of membrane"/>
    <property type="evidence" value="ECO:0007669"/>
    <property type="project" value="InterPro"/>
</dbReference>
<dbReference type="Proteomes" id="UP000095751">
    <property type="component" value="Unassembled WGS sequence"/>
</dbReference>
<dbReference type="Pfam" id="PF05757">
    <property type="entry name" value="PsbQ"/>
    <property type="match status" value="1"/>
</dbReference>
<name>A0A1E7F688_9STRA</name>
<sequence>MTLQTIILLLALATGIARFDSNNQEVSAWISVDPIRPSLSCVLSTSINRNNNNKISTINHSSPFLSRKDSNSISSSQLESKSNRRSFLEETSLILLPIVALTVAPFPSHAKSGDSSNMALPSYIDYLIEKNAAAKDSTTLYQGADPATVLGRLSVSERRLGEVYTLAEEKKWSQITGLVTGPLGTLSMTMNQIVSITSTNSPKKTKQVQEAVRKVKEDILGIGQAAARKNAIACTKQTDLASADLKALLQIAFD</sequence>
<feature type="chain" id="PRO_5009192712" evidence="4">
    <location>
        <begin position="18"/>
        <end position="254"/>
    </location>
</feature>
<dbReference type="GO" id="GO:0015979">
    <property type="term" value="P:photosynthesis"/>
    <property type="evidence" value="ECO:0007669"/>
    <property type="project" value="InterPro"/>
</dbReference>
<accession>A0A1E7F688</accession>
<evidence type="ECO:0000256" key="1">
    <source>
        <dbReference type="ARBA" id="ARBA00004370"/>
    </source>
</evidence>
<dbReference type="KEGG" id="fcy:FRACYDRAFT_188658"/>
<proteinExistence type="predicted"/>
<dbReference type="GO" id="GO:0005509">
    <property type="term" value="F:calcium ion binding"/>
    <property type="evidence" value="ECO:0007669"/>
    <property type="project" value="InterPro"/>
</dbReference>
<evidence type="ECO:0000313" key="6">
    <source>
        <dbReference type="Proteomes" id="UP000095751"/>
    </source>
</evidence>
<evidence type="ECO:0000256" key="4">
    <source>
        <dbReference type="SAM" id="SignalP"/>
    </source>
</evidence>